<gene>
    <name evidence="2" type="primary">Acey_s0023.g830</name>
    <name evidence="2" type="ORF">Y032_0023g830</name>
</gene>
<dbReference type="Proteomes" id="UP000024635">
    <property type="component" value="Unassembled WGS sequence"/>
</dbReference>
<evidence type="ECO:0000256" key="1">
    <source>
        <dbReference type="SAM" id="SignalP"/>
    </source>
</evidence>
<evidence type="ECO:0000313" key="2">
    <source>
        <dbReference type="EMBL" id="EYC20026.1"/>
    </source>
</evidence>
<name>A0A016UYG2_9BILA</name>
<organism evidence="2 3">
    <name type="scientific">Ancylostoma ceylanicum</name>
    <dbReference type="NCBI Taxonomy" id="53326"/>
    <lineage>
        <taxon>Eukaryota</taxon>
        <taxon>Metazoa</taxon>
        <taxon>Ecdysozoa</taxon>
        <taxon>Nematoda</taxon>
        <taxon>Chromadorea</taxon>
        <taxon>Rhabditida</taxon>
        <taxon>Rhabditina</taxon>
        <taxon>Rhabditomorpha</taxon>
        <taxon>Strongyloidea</taxon>
        <taxon>Ancylostomatidae</taxon>
        <taxon>Ancylostomatinae</taxon>
        <taxon>Ancylostoma</taxon>
    </lineage>
</organism>
<dbReference type="EMBL" id="JARK01001359">
    <property type="protein sequence ID" value="EYC20026.1"/>
    <property type="molecule type" value="Genomic_DNA"/>
</dbReference>
<accession>A0A016UYG2</accession>
<dbReference type="AlphaFoldDB" id="A0A016UYG2"/>
<comment type="caution">
    <text evidence="2">The sequence shown here is derived from an EMBL/GenBank/DDBJ whole genome shotgun (WGS) entry which is preliminary data.</text>
</comment>
<reference evidence="3" key="1">
    <citation type="journal article" date="2015" name="Nat. Genet.">
        <title>The genome and transcriptome of the zoonotic hookworm Ancylostoma ceylanicum identify infection-specific gene families.</title>
        <authorList>
            <person name="Schwarz E.M."/>
            <person name="Hu Y."/>
            <person name="Antoshechkin I."/>
            <person name="Miller M.M."/>
            <person name="Sternberg P.W."/>
            <person name="Aroian R.V."/>
        </authorList>
    </citation>
    <scope>NUCLEOTIDE SEQUENCE</scope>
    <source>
        <strain evidence="3">HY135</strain>
    </source>
</reference>
<keyword evidence="3" id="KW-1185">Reference proteome</keyword>
<protein>
    <submittedName>
        <fullName evidence="2">Uncharacterized protein</fullName>
    </submittedName>
</protein>
<feature type="signal peptide" evidence="1">
    <location>
        <begin position="1"/>
        <end position="15"/>
    </location>
</feature>
<evidence type="ECO:0000313" key="3">
    <source>
        <dbReference type="Proteomes" id="UP000024635"/>
    </source>
</evidence>
<proteinExistence type="predicted"/>
<keyword evidence="1" id="KW-0732">Signal</keyword>
<feature type="chain" id="PRO_5012791191" evidence="1">
    <location>
        <begin position="16"/>
        <end position="143"/>
    </location>
</feature>
<sequence>MKFVLLLLVVCGCAARSGRFKRHQHPPLRPYFDVHDDFYGGASSGGFDSPFGDYDARLPPSQVKDHWREEPLPLPHPPTYEHPQNHYQVGHHWNNPHLKHVPNKVAMPHPQMPKVPLSPHIATTKQPAGQPLHHGMVIHQKRQ</sequence>